<evidence type="ECO:0000256" key="10">
    <source>
        <dbReference type="ARBA" id="ARBA00023136"/>
    </source>
</evidence>
<feature type="transmembrane region" description="Helical" evidence="11">
    <location>
        <begin position="101"/>
        <end position="125"/>
    </location>
</feature>
<dbReference type="PANTHER" id="PTHR42837:SF2">
    <property type="entry name" value="MEMBRANE METALLOPROTEASE ARASP2, CHLOROPLASTIC-RELATED"/>
    <property type="match status" value="1"/>
</dbReference>
<dbReference type="Proteomes" id="UP000611640">
    <property type="component" value="Chromosome"/>
</dbReference>
<dbReference type="PANTHER" id="PTHR42837">
    <property type="entry name" value="REGULATOR OF SIGMA-E PROTEASE RSEP"/>
    <property type="match status" value="1"/>
</dbReference>
<keyword evidence="8 11" id="KW-1133">Transmembrane helix</keyword>
<dbReference type="Gene3D" id="2.30.42.10">
    <property type="match status" value="1"/>
</dbReference>
<evidence type="ECO:0000256" key="5">
    <source>
        <dbReference type="ARBA" id="ARBA00022692"/>
    </source>
</evidence>
<organism evidence="14 15">
    <name type="scientific">Actinocatenispora thailandica</name>
    <dbReference type="NCBI Taxonomy" id="227318"/>
    <lineage>
        <taxon>Bacteria</taxon>
        <taxon>Bacillati</taxon>
        <taxon>Actinomycetota</taxon>
        <taxon>Actinomycetes</taxon>
        <taxon>Micromonosporales</taxon>
        <taxon>Micromonosporaceae</taxon>
        <taxon>Actinocatenispora</taxon>
    </lineage>
</organism>
<dbReference type="GO" id="GO:0016020">
    <property type="term" value="C:membrane"/>
    <property type="evidence" value="ECO:0007669"/>
    <property type="project" value="UniProtKB-SubCell"/>
</dbReference>
<evidence type="ECO:0000256" key="6">
    <source>
        <dbReference type="ARBA" id="ARBA00022801"/>
    </source>
</evidence>
<evidence type="ECO:0000256" key="3">
    <source>
        <dbReference type="ARBA" id="ARBA00007931"/>
    </source>
</evidence>
<evidence type="ECO:0000313" key="15">
    <source>
        <dbReference type="Proteomes" id="UP000611640"/>
    </source>
</evidence>
<keyword evidence="4" id="KW-0645">Protease</keyword>
<evidence type="ECO:0000256" key="1">
    <source>
        <dbReference type="ARBA" id="ARBA00001947"/>
    </source>
</evidence>
<dbReference type="CDD" id="cd06163">
    <property type="entry name" value="S2P-M50_PDZ_RseP-like"/>
    <property type="match status" value="1"/>
</dbReference>
<keyword evidence="6" id="KW-0378">Hydrolase</keyword>
<evidence type="ECO:0000256" key="11">
    <source>
        <dbReference type="SAM" id="Phobius"/>
    </source>
</evidence>
<dbReference type="EMBL" id="AP023355">
    <property type="protein sequence ID" value="BCJ34831.1"/>
    <property type="molecule type" value="Genomic_DNA"/>
</dbReference>
<dbReference type="Pfam" id="PF17820">
    <property type="entry name" value="PDZ_6"/>
    <property type="match status" value="1"/>
</dbReference>
<keyword evidence="9 14" id="KW-0482">Metalloprotease</keyword>
<comment type="cofactor">
    <cofactor evidence="1">
        <name>Zn(2+)</name>
        <dbReference type="ChEBI" id="CHEBI:29105"/>
    </cofactor>
</comment>
<dbReference type="InterPro" id="IPR004387">
    <property type="entry name" value="Pept_M50_Zn"/>
</dbReference>
<feature type="domain" description="PDZ" evidence="13">
    <location>
        <begin position="170"/>
        <end position="202"/>
    </location>
</feature>
<comment type="subcellular location">
    <subcellularLocation>
        <location evidence="2">Membrane</location>
        <topology evidence="2">Multi-pass membrane protein</topology>
    </subcellularLocation>
</comment>
<dbReference type="RefSeq" id="WP_203961501.1">
    <property type="nucleotide sequence ID" value="NZ_AP023355.1"/>
</dbReference>
<evidence type="ECO:0000256" key="8">
    <source>
        <dbReference type="ARBA" id="ARBA00022989"/>
    </source>
</evidence>
<keyword evidence="5 11" id="KW-0812">Transmembrane</keyword>
<evidence type="ECO:0000256" key="4">
    <source>
        <dbReference type="ARBA" id="ARBA00022670"/>
    </source>
</evidence>
<protein>
    <submittedName>
        <fullName evidence="14">Zinc metalloprotease Rip1</fullName>
    </submittedName>
</protein>
<accession>A0A7R7DNM7</accession>
<dbReference type="SUPFAM" id="SSF50156">
    <property type="entry name" value="PDZ domain-like"/>
    <property type="match status" value="1"/>
</dbReference>
<evidence type="ECO:0000256" key="7">
    <source>
        <dbReference type="ARBA" id="ARBA00022833"/>
    </source>
</evidence>
<comment type="similarity">
    <text evidence="3">Belongs to the peptidase M50B family.</text>
</comment>
<dbReference type="InterPro" id="IPR008915">
    <property type="entry name" value="Peptidase_M50"/>
</dbReference>
<evidence type="ECO:0000259" key="13">
    <source>
        <dbReference type="Pfam" id="PF17820"/>
    </source>
</evidence>
<keyword evidence="7" id="KW-0862">Zinc</keyword>
<dbReference type="GO" id="GO:0004222">
    <property type="term" value="F:metalloendopeptidase activity"/>
    <property type="evidence" value="ECO:0007669"/>
    <property type="project" value="InterPro"/>
</dbReference>
<dbReference type="AlphaFoldDB" id="A0A7R7DNM7"/>
<dbReference type="KEGG" id="atl:Athai_23340"/>
<gene>
    <name evidence="14" type="primary">rip1</name>
    <name evidence="14" type="ORF">Athai_23340</name>
</gene>
<evidence type="ECO:0000313" key="14">
    <source>
        <dbReference type="EMBL" id="BCJ34831.1"/>
    </source>
</evidence>
<dbReference type="InterPro" id="IPR036034">
    <property type="entry name" value="PDZ_sf"/>
</dbReference>
<name>A0A7R7DNM7_9ACTN</name>
<evidence type="ECO:0000256" key="2">
    <source>
        <dbReference type="ARBA" id="ARBA00004141"/>
    </source>
</evidence>
<proteinExistence type="inferred from homology"/>
<dbReference type="Pfam" id="PF02163">
    <property type="entry name" value="Peptidase_M50"/>
    <property type="match status" value="1"/>
</dbReference>
<evidence type="ECO:0000256" key="9">
    <source>
        <dbReference type="ARBA" id="ARBA00023049"/>
    </source>
</evidence>
<keyword evidence="10 11" id="KW-0472">Membrane</keyword>
<reference evidence="14 15" key="1">
    <citation type="submission" date="2020-08" db="EMBL/GenBank/DDBJ databases">
        <title>Whole genome shotgun sequence of Actinocatenispora thailandica NBRC 105041.</title>
        <authorList>
            <person name="Komaki H."/>
            <person name="Tamura T."/>
        </authorList>
    </citation>
    <scope>NUCLEOTIDE SEQUENCE [LARGE SCALE GENOMIC DNA]</scope>
    <source>
        <strain evidence="14 15">NBRC 105041</strain>
    </source>
</reference>
<feature type="transmembrane region" description="Helical" evidence="11">
    <location>
        <begin position="395"/>
        <end position="416"/>
    </location>
</feature>
<dbReference type="GO" id="GO:0006508">
    <property type="term" value="P:proteolysis"/>
    <property type="evidence" value="ECO:0007669"/>
    <property type="project" value="UniProtKB-KW"/>
</dbReference>
<dbReference type="InterPro" id="IPR041489">
    <property type="entry name" value="PDZ_6"/>
</dbReference>
<evidence type="ECO:0000259" key="12">
    <source>
        <dbReference type="Pfam" id="PF02163"/>
    </source>
</evidence>
<keyword evidence="15" id="KW-1185">Reference proteome</keyword>
<sequence>MAYAIGVILFALGIVVSLSIHEAGHMFTARAFGMKVSRYFIGFGPTLFSFRHGEVEYGVKAIPAGAFVKIDGMTPLEEEEEVPPADRHRVFWRKPVWQRTLVLIAGSVTHFVLAFVIFWIAAAFVGVPNPKYADYATGNVPAKLGQVSTCVQRTYDAKHPDRCSAKDIPGPARKAGLRAGDTITALDGVATPTYSDLADRIKKTKAGPAKVTYLRAGKTHSTTVTLVSAPRPTGGTVDNPTMSDVTVMGIVLVSPQQAGVSPTTTYGPVDGVPHAAELYGQTAKQMGQAVTRIPSKIPNLVSALAGHQRSADTPISVVGASRLGGETVELHAWWFFLMLLAQLNLFVGVFNLVPLLPLDGGHVAIAWFEKVRSWWAARRGRQDPGRVDYLKLMPITYAVVIIFGGLSVLTVAADIINPVTLN</sequence>
<feature type="domain" description="Peptidase M50" evidence="12">
    <location>
        <begin position="10"/>
        <end position="374"/>
    </location>
</feature>